<sequence length="93" mass="10386">METALIDAGIPDAETLRDLGADAAYAKLLENGQRPHFIGYYVLHMALQGRPWNDCQGAEKDALRVSFDALCAKYVDQARTELEAFMNRIGVRK</sequence>
<accession>A0A1I4CQ94</accession>
<dbReference type="STRING" id="195913.SAMN04488004_102242"/>
<dbReference type="EMBL" id="FOTF01000002">
    <property type="protein sequence ID" value="SFK82111.1"/>
    <property type="molecule type" value="Genomic_DNA"/>
</dbReference>
<reference evidence="2 3" key="1">
    <citation type="submission" date="2016-10" db="EMBL/GenBank/DDBJ databases">
        <authorList>
            <person name="de Groot N.N."/>
        </authorList>
    </citation>
    <scope>NUCLEOTIDE SEQUENCE [LARGE SCALE GENOMIC DNA]</scope>
    <source>
        <strain evidence="2 3">DSM 16199</strain>
    </source>
</reference>
<dbReference type="InterPro" id="IPR007077">
    <property type="entry name" value="TfoX_C"/>
</dbReference>
<protein>
    <submittedName>
        <fullName evidence="2">TfoX C-terminal domain-containing protein</fullName>
    </submittedName>
</protein>
<name>A0A1I4CQ94_9RHOB</name>
<dbReference type="Gene3D" id="1.10.150.20">
    <property type="entry name" value="5' to 3' exonuclease, C-terminal subdomain"/>
    <property type="match status" value="1"/>
</dbReference>
<evidence type="ECO:0000313" key="3">
    <source>
        <dbReference type="Proteomes" id="UP000199550"/>
    </source>
</evidence>
<evidence type="ECO:0000313" key="2">
    <source>
        <dbReference type="EMBL" id="SFK82111.1"/>
    </source>
</evidence>
<gene>
    <name evidence="2" type="ORF">SAMN04488004_102242</name>
</gene>
<keyword evidence="3" id="KW-1185">Reference proteome</keyword>
<dbReference type="AlphaFoldDB" id="A0A1I4CQ94"/>
<feature type="domain" description="TfoX C-terminal" evidence="1">
    <location>
        <begin position="2"/>
        <end position="65"/>
    </location>
</feature>
<evidence type="ECO:0000259" key="1">
    <source>
        <dbReference type="Pfam" id="PF04994"/>
    </source>
</evidence>
<dbReference type="Proteomes" id="UP000199550">
    <property type="component" value="Unassembled WGS sequence"/>
</dbReference>
<dbReference type="Pfam" id="PF04994">
    <property type="entry name" value="TfoX_C"/>
    <property type="match status" value="1"/>
</dbReference>
<organism evidence="2 3">
    <name type="scientific">Loktanella salsilacus</name>
    <dbReference type="NCBI Taxonomy" id="195913"/>
    <lineage>
        <taxon>Bacteria</taxon>
        <taxon>Pseudomonadati</taxon>
        <taxon>Pseudomonadota</taxon>
        <taxon>Alphaproteobacteria</taxon>
        <taxon>Rhodobacterales</taxon>
        <taxon>Roseobacteraceae</taxon>
        <taxon>Loktanella</taxon>
    </lineage>
</organism>
<proteinExistence type="predicted"/>